<name>A0A2W7IXE2_9PROT</name>
<gene>
    <name evidence="1" type="ORF">C8P66_101384</name>
</gene>
<sequence>MSQTSSGESGLSVYVAGLEVACRDDATPVPYFGTGWHPPEVDFAWMDGREAELVFLLRLPDRPLRLRLDLVPFQPDRVAQTVEVFLNGLRLGFREVPASGSVTFPVPVEALRGRVCRIALHCATAVPGTEMGLEDTRRLGLALRGWVLEPA</sequence>
<dbReference type="AlphaFoldDB" id="A0A2W7IXE2"/>
<organism evidence="1 2">
    <name type="scientific">Humitalea rosea</name>
    <dbReference type="NCBI Taxonomy" id="990373"/>
    <lineage>
        <taxon>Bacteria</taxon>
        <taxon>Pseudomonadati</taxon>
        <taxon>Pseudomonadota</taxon>
        <taxon>Alphaproteobacteria</taxon>
        <taxon>Acetobacterales</taxon>
        <taxon>Roseomonadaceae</taxon>
        <taxon>Humitalea</taxon>
    </lineage>
</organism>
<dbReference type="RefSeq" id="WP_111396426.1">
    <property type="nucleotide sequence ID" value="NZ_QKYU01000001.1"/>
</dbReference>
<evidence type="ECO:0000313" key="2">
    <source>
        <dbReference type="Proteomes" id="UP000249688"/>
    </source>
</evidence>
<evidence type="ECO:0000313" key="1">
    <source>
        <dbReference type="EMBL" id="PZW51162.1"/>
    </source>
</evidence>
<proteinExistence type="predicted"/>
<protein>
    <submittedName>
        <fullName evidence="1">Uncharacterized protein</fullName>
    </submittedName>
</protein>
<reference evidence="1 2" key="1">
    <citation type="submission" date="2018-06" db="EMBL/GenBank/DDBJ databases">
        <title>Genomic Encyclopedia of Archaeal and Bacterial Type Strains, Phase II (KMG-II): from individual species to whole genera.</title>
        <authorList>
            <person name="Goeker M."/>
        </authorList>
    </citation>
    <scope>NUCLEOTIDE SEQUENCE [LARGE SCALE GENOMIC DNA]</scope>
    <source>
        <strain evidence="1 2">DSM 24525</strain>
    </source>
</reference>
<dbReference type="Proteomes" id="UP000249688">
    <property type="component" value="Unassembled WGS sequence"/>
</dbReference>
<dbReference type="EMBL" id="QKYU01000001">
    <property type="protein sequence ID" value="PZW51162.1"/>
    <property type="molecule type" value="Genomic_DNA"/>
</dbReference>
<accession>A0A2W7IXE2</accession>
<keyword evidence="2" id="KW-1185">Reference proteome</keyword>
<comment type="caution">
    <text evidence="1">The sequence shown here is derived from an EMBL/GenBank/DDBJ whole genome shotgun (WGS) entry which is preliminary data.</text>
</comment>